<dbReference type="OrthoDB" id="3695651at2759"/>
<feature type="compositionally biased region" description="Low complexity" evidence="1">
    <location>
        <begin position="147"/>
        <end position="170"/>
    </location>
</feature>
<gene>
    <name evidence="2" type="ORF">EJ02DRAFT_494542</name>
</gene>
<feature type="compositionally biased region" description="Polar residues" evidence="1">
    <location>
        <begin position="8"/>
        <end position="20"/>
    </location>
</feature>
<dbReference type="Proteomes" id="UP000800038">
    <property type="component" value="Unassembled WGS sequence"/>
</dbReference>
<keyword evidence="3" id="KW-1185">Reference proteome</keyword>
<feature type="compositionally biased region" description="Basic residues" evidence="1">
    <location>
        <begin position="186"/>
        <end position="206"/>
    </location>
</feature>
<sequence length="389" mass="43759">MATPNPTPHSSLSRTPSMDNMKSALQRKLTTIWEDAQRQELSQPVDLSDNETVYNSDAAPESEPELQVISKEKVKKVDKGKRKRDSRVGEEEQKQAEEEPAVVYGPHPKLTMRVRFSLRSSNPLNWGSGKVDDEQPKKQRRTNGDTSPPLLLAQPSAQQSSSTLSNASSSKDTQAHATKPAPQPKPKVKTPLKGKGKGKAKAKTLPKAKAAPATKSTEPAIAPAHGYTTRRNKPLSQFPIIQKHSWASNSPEYSDSFWIEDHTFHMGFWNRIPLQQTDLNTPLAAEGPKAAWKRLFPDEGEMSKHKDWKEKMLWQKDDEEGNGGEWVARGEDEPYVRKELGGLGPALAWREVLEQRTRKRETFGEAYMSRVLERRAKEKEARKTLIRGC</sequence>
<evidence type="ECO:0000313" key="2">
    <source>
        <dbReference type="EMBL" id="KAF1940617.1"/>
    </source>
</evidence>
<organism evidence="2 3">
    <name type="scientific">Clathrospora elynae</name>
    <dbReference type="NCBI Taxonomy" id="706981"/>
    <lineage>
        <taxon>Eukaryota</taxon>
        <taxon>Fungi</taxon>
        <taxon>Dikarya</taxon>
        <taxon>Ascomycota</taxon>
        <taxon>Pezizomycotina</taxon>
        <taxon>Dothideomycetes</taxon>
        <taxon>Pleosporomycetidae</taxon>
        <taxon>Pleosporales</taxon>
        <taxon>Diademaceae</taxon>
        <taxon>Clathrospora</taxon>
    </lineage>
</organism>
<dbReference type="AlphaFoldDB" id="A0A6A5SU80"/>
<feature type="region of interest" description="Disordered" evidence="1">
    <location>
        <begin position="1"/>
        <end position="218"/>
    </location>
</feature>
<proteinExistence type="predicted"/>
<feature type="compositionally biased region" description="Basic and acidic residues" evidence="1">
    <location>
        <begin position="86"/>
        <end position="97"/>
    </location>
</feature>
<evidence type="ECO:0000313" key="3">
    <source>
        <dbReference type="Proteomes" id="UP000800038"/>
    </source>
</evidence>
<protein>
    <submittedName>
        <fullName evidence="2">Uncharacterized protein</fullName>
    </submittedName>
</protein>
<reference evidence="2" key="1">
    <citation type="journal article" date="2020" name="Stud. Mycol.">
        <title>101 Dothideomycetes genomes: a test case for predicting lifestyles and emergence of pathogens.</title>
        <authorList>
            <person name="Haridas S."/>
            <person name="Albert R."/>
            <person name="Binder M."/>
            <person name="Bloem J."/>
            <person name="Labutti K."/>
            <person name="Salamov A."/>
            <person name="Andreopoulos B."/>
            <person name="Baker S."/>
            <person name="Barry K."/>
            <person name="Bills G."/>
            <person name="Bluhm B."/>
            <person name="Cannon C."/>
            <person name="Castanera R."/>
            <person name="Culley D."/>
            <person name="Daum C."/>
            <person name="Ezra D."/>
            <person name="Gonzalez J."/>
            <person name="Henrissat B."/>
            <person name="Kuo A."/>
            <person name="Liang C."/>
            <person name="Lipzen A."/>
            <person name="Lutzoni F."/>
            <person name="Magnuson J."/>
            <person name="Mondo S."/>
            <person name="Nolan M."/>
            <person name="Ohm R."/>
            <person name="Pangilinan J."/>
            <person name="Park H.-J."/>
            <person name="Ramirez L."/>
            <person name="Alfaro M."/>
            <person name="Sun H."/>
            <person name="Tritt A."/>
            <person name="Yoshinaga Y."/>
            <person name="Zwiers L.-H."/>
            <person name="Turgeon B."/>
            <person name="Goodwin S."/>
            <person name="Spatafora J."/>
            <person name="Crous P."/>
            <person name="Grigoriev I."/>
        </authorList>
    </citation>
    <scope>NUCLEOTIDE SEQUENCE</scope>
    <source>
        <strain evidence="2">CBS 161.51</strain>
    </source>
</reference>
<evidence type="ECO:0000256" key="1">
    <source>
        <dbReference type="SAM" id="MobiDB-lite"/>
    </source>
</evidence>
<accession>A0A6A5SU80</accession>
<dbReference type="EMBL" id="ML976060">
    <property type="protein sequence ID" value="KAF1940617.1"/>
    <property type="molecule type" value="Genomic_DNA"/>
</dbReference>
<name>A0A6A5SU80_9PLEO</name>